<reference evidence="2" key="1">
    <citation type="journal article" date="2018" name="Gigascience">
        <title>Genome assembly of the Pink Ipe (Handroanthus impetiginosus, Bignoniaceae), a highly valued, ecologically keystone Neotropical timber forest tree.</title>
        <authorList>
            <person name="Silva-Junior O.B."/>
            <person name="Grattapaglia D."/>
            <person name="Novaes E."/>
            <person name="Collevatti R.G."/>
        </authorList>
    </citation>
    <scope>NUCLEOTIDE SEQUENCE [LARGE SCALE GENOMIC DNA]</scope>
    <source>
        <strain evidence="2">cv. UFG-1</strain>
    </source>
</reference>
<organism evidence="1 2">
    <name type="scientific">Handroanthus impetiginosus</name>
    <dbReference type="NCBI Taxonomy" id="429701"/>
    <lineage>
        <taxon>Eukaryota</taxon>
        <taxon>Viridiplantae</taxon>
        <taxon>Streptophyta</taxon>
        <taxon>Embryophyta</taxon>
        <taxon>Tracheophyta</taxon>
        <taxon>Spermatophyta</taxon>
        <taxon>Magnoliopsida</taxon>
        <taxon>eudicotyledons</taxon>
        <taxon>Gunneridae</taxon>
        <taxon>Pentapetalae</taxon>
        <taxon>asterids</taxon>
        <taxon>lamiids</taxon>
        <taxon>Lamiales</taxon>
        <taxon>Bignoniaceae</taxon>
        <taxon>Crescentiina</taxon>
        <taxon>Tabebuia alliance</taxon>
        <taxon>Handroanthus</taxon>
    </lineage>
</organism>
<dbReference type="Proteomes" id="UP000231279">
    <property type="component" value="Unassembled WGS sequence"/>
</dbReference>
<name>A0A2G9H1M6_9LAMI</name>
<dbReference type="EMBL" id="NKXS01002937">
    <property type="protein sequence ID" value="PIN11429.1"/>
    <property type="molecule type" value="Genomic_DNA"/>
</dbReference>
<evidence type="ECO:0000313" key="1">
    <source>
        <dbReference type="EMBL" id="PIN11429.1"/>
    </source>
</evidence>
<keyword evidence="2" id="KW-1185">Reference proteome</keyword>
<gene>
    <name evidence="1" type="ORF">CDL12_15968</name>
</gene>
<comment type="caution">
    <text evidence="1">The sequence shown here is derived from an EMBL/GenBank/DDBJ whole genome shotgun (WGS) entry which is preliminary data.</text>
</comment>
<protein>
    <submittedName>
        <fullName evidence="1">Uncharacterized protein</fullName>
    </submittedName>
</protein>
<dbReference type="AlphaFoldDB" id="A0A2G9H1M6"/>
<sequence>MQFMPKVQYSFVRLGMWAGFQKQSFSQMGRLQYHVQIKE</sequence>
<evidence type="ECO:0000313" key="2">
    <source>
        <dbReference type="Proteomes" id="UP000231279"/>
    </source>
</evidence>
<accession>A0A2G9H1M6</accession>
<proteinExistence type="predicted"/>